<dbReference type="InterPro" id="IPR003594">
    <property type="entry name" value="HATPase_dom"/>
</dbReference>
<dbReference type="InterPro" id="IPR050428">
    <property type="entry name" value="TCS_sensor_his_kinase"/>
</dbReference>
<dbReference type="CDD" id="cd00075">
    <property type="entry name" value="HATPase"/>
    <property type="match status" value="1"/>
</dbReference>
<evidence type="ECO:0000313" key="14">
    <source>
        <dbReference type="Proteomes" id="UP001500200"/>
    </source>
</evidence>
<evidence type="ECO:0000256" key="3">
    <source>
        <dbReference type="ARBA" id="ARBA00012438"/>
    </source>
</evidence>
<evidence type="ECO:0000256" key="8">
    <source>
        <dbReference type="ARBA" id="ARBA00022989"/>
    </source>
</evidence>
<dbReference type="InterPro" id="IPR003661">
    <property type="entry name" value="HisK_dim/P_dom"/>
</dbReference>
<dbReference type="Pfam" id="PF02518">
    <property type="entry name" value="HATPase_c"/>
    <property type="match status" value="1"/>
</dbReference>
<keyword evidence="5" id="KW-0808">Transferase</keyword>
<evidence type="ECO:0000256" key="11">
    <source>
        <dbReference type="SAM" id="Phobius"/>
    </source>
</evidence>
<organism evidence="13 14">
    <name type="scientific">Arthrobacter gyeryongensis</name>
    <dbReference type="NCBI Taxonomy" id="1650592"/>
    <lineage>
        <taxon>Bacteria</taxon>
        <taxon>Bacillati</taxon>
        <taxon>Actinomycetota</taxon>
        <taxon>Actinomycetes</taxon>
        <taxon>Micrococcales</taxon>
        <taxon>Micrococcaceae</taxon>
        <taxon>Arthrobacter</taxon>
    </lineage>
</organism>
<accession>A0ABP9SPA3</accession>
<name>A0ABP9SPA3_9MICC</name>
<dbReference type="SUPFAM" id="SSF55874">
    <property type="entry name" value="ATPase domain of HSP90 chaperone/DNA topoisomerase II/histidine kinase"/>
    <property type="match status" value="1"/>
</dbReference>
<dbReference type="PANTHER" id="PTHR45436:SF5">
    <property type="entry name" value="SENSOR HISTIDINE KINASE TRCS"/>
    <property type="match status" value="1"/>
</dbReference>
<keyword evidence="6 11" id="KW-0812">Transmembrane</keyword>
<evidence type="ECO:0000256" key="5">
    <source>
        <dbReference type="ARBA" id="ARBA00022679"/>
    </source>
</evidence>
<evidence type="ECO:0000256" key="9">
    <source>
        <dbReference type="ARBA" id="ARBA00023012"/>
    </source>
</evidence>
<comment type="subcellular location">
    <subcellularLocation>
        <location evidence="2">Cell membrane</location>
    </subcellularLocation>
</comment>
<feature type="transmembrane region" description="Helical" evidence="11">
    <location>
        <begin position="21"/>
        <end position="39"/>
    </location>
</feature>
<evidence type="ECO:0000256" key="4">
    <source>
        <dbReference type="ARBA" id="ARBA00022553"/>
    </source>
</evidence>
<sequence length="431" mass="45630">MKGQAEGELQRSSWRLARQTGALLVLLLVAIAGSVLLIVNTSQASAAQRLLTTATEHVDSIVDAPAGTRLAISNQGTLTVSPGMPTGLPDVKAMEAVAANRVAAEEDVSIAGRSYIVRTAASDGRIVQAVFDRHESLEELNRLGAALLLTCGGAVVVASLLAVWLARRAMRPMAEALDRQRRFVADASHELRTPLTLLSMRAQMLKRRMASSSPQEPMLNIDADVDAMIEDSRSLTRLLEDLLISADSRKAEFTNVDVVALADDVVESFSVQAARRGVTVERSGIAGPVEIAAVPTALRRLFVALLDNAVRFAGSRVDVGVSSDVRSLVITVRDDGPGFADDVKMRAFERFATSAPADATAGDGAAPRHYGLGLALVAEVAAQHGGRVEIGTQPSGAVIIVHLPTIRRNPGNSSAAGSKVRAAVSRLRRMF</sequence>
<keyword evidence="8 11" id="KW-1133">Transmembrane helix</keyword>
<dbReference type="SMART" id="SM00387">
    <property type="entry name" value="HATPase_c"/>
    <property type="match status" value="1"/>
</dbReference>
<evidence type="ECO:0000256" key="10">
    <source>
        <dbReference type="ARBA" id="ARBA00023136"/>
    </source>
</evidence>
<keyword evidence="7 13" id="KW-0418">Kinase</keyword>
<keyword evidence="14" id="KW-1185">Reference proteome</keyword>
<dbReference type="PROSITE" id="PS50109">
    <property type="entry name" value="HIS_KIN"/>
    <property type="match status" value="1"/>
</dbReference>
<gene>
    <name evidence="13" type="ORF">GCM10023346_34950</name>
</gene>
<dbReference type="RefSeq" id="WP_345451126.1">
    <property type="nucleotide sequence ID" value="NZ_BAABKK010000024.1"/>
</dbReference>
<protein>
    <recommendedName>
        <fullName evidence="3">histidine kinase</fullName>
        <ecNumber evidence="3">2.7.13.3</ecNumber>
    </recommendedName>
</protein>
<reference evidence="14" key="1">
    <citation type="journal article" date="2019" name="Int. J. Syst. Evol. Microbiol.">
        <title>The Global Catalogue of Microorganisms (GCM) 10K type strain sequencing project: providing services to taxonomists for standard genome sequencing and annotation.</title>
        <authorList>
            <consortium name="The Broad Institute Genomics Platform"/>
            <consortium name="The Broad Institute Genome Sequencing Center for Infectious Disease"/>
            <person name="Wu L."/>
            <person name="Ma J."/>
        </authorList>
    </citation>
    <scope>NUCLEOTIDE SEQUENCE [LARGE SCALE GENOMIC DNA]</scope>
    <source>
        <strain evidence="14">JCM 18514</strain>
    </source>
</reference>
<dbReference type="EC" id="2.7.13.3" evidence="3"/>
<dbReference type="InterPro" id="IPR004358">
    <property type="entry name" value="Sig_transdc_His_kin-like_C"/>
</dbReference>
<evidence type="ECO:0000313" key="13">
    <source>
        <dbReference type="EMBL" id="GAA5198237.1"/>
    </source>
</evidence>
<dbReference type="PRINTS" id="PR00344">
    <property type="entry name" value="BCTRLSENSOR"/>
</dbReference>
<dbReference type="CDD" id="cd00082">
    <property type="entry name" value="HisKA"/>
    <property type="match status" value="1"/>
</dbReference>
<comment type="catalytic activity">
    <reaction evidence="1">
        <text>ATP + protein L-histidine = ADP + protein N-phospho-L-histidine.</text>
        <dbReference type="EC" id="2.7.13.3"/>
    </reaction>
</comment>
<dbReference type="InterPro" id="IPR036890">
    <property type="entry name" value="HATPase_C_sf"/>
</dbReference>
<evidence type="ECO:0000259" key="12">
    <source>
        <dbReference type="PROSITE" id="PS50109"/>
    </source>
</evidence>
<evidence type="ECO:0000256" key="6">
    <source>
        <dbReference type="ARBA" id="ARBA00022692"/>
    </source>
</evidence>
<feature type="domain" description="Histidine kinase" evidence="12">
    <location>
        <begin position="186"/>
        <end position="407"/>
    </location>
</feature>
<dbReference type="Gene3D" id="1.10.287.130">
    <property type="match status" value="1"/>
</dbReference>
<dbReference type="EMBL" id="BAABKK010000024">
    <property type="protein sequence ID" value="GAA5198237.1"/>
    <property type="molecule type" value="Genomic_DNA"/>
</dbReference>
<evidence type="ECO:0000256" key="2">
    <source>
        <dbReference type="ARBA" id="ARBA00004236"/>
    </source>
</evidence>
<keyword evidence="9" id="KW-0902">Two-component regulatory system</keyword>
<keyword evidence="10 11" id="KW-0472">Membrane</keyword>
<proteinExistence type="predicted"/>
<comment type="caution">
    <text evidence="13">The sequence shown here is derived from an EMBL/GenBank/DDBJ whole genome shotgun (WGS) entry which is preliminary data.</text>
</comment>
<dbReference type="GO" id="GO:0016301">
    <property type="term" value="F:kinase activity"/>
    <property type="evidence" value="ECO:0007669"/>
    <property type="project" value="UniProtKB-KW"/>
</dbReference>
<dbReference type="Pfam" id="PF00512">
    <property type="entry name" value="HisKA"/>
    <property type="match status" value="1"/>
</dbReference>
<evidence type="ECO:0000256" key="7">
    <source>
        <dbReference type="ARBA" id="ARBA00022777"/>
    </source>
</evidence>
<dbReference type="Proteomes" id="UP001500200">
    <property type="component" value="Unassembled WGS sequence"/>
</dbReference>
<evidence type="ECO:0000256" key="1">
    <source>
        <dbReference type="ARBA" id="ARBA00000085"/>
    </source>
</evidence>
<keyword evidence="4" id="KW-0597">Phosphoprotein</keyword>
<dbReference type="InterPro" id="IPR036097">
    <property type="entry name" value="HisK_dim/P_sf"/>
</dbReference>
<dbReference type="SMART" id="SM00388">
    <property type="entry name" value="HisKA"/>
    <property type="match status" value="1"/>
</dbReference>
<dbReference type="Gene3D" id="3.30.565.10">
    <property type="entry name" value="Histidine kinase-like ATPase, C-terminal domain"/>
    <property type="match status" value="1"/>
</dbReference>
<dbReference type="SUPFAM" id="SSF47384">
    <property type="entry name" value="Homodimeric domain of signal transducing histidine kinase"/>
    <property type="match status" value="1"/>
</dbReference>
<dbReference type="InterPro" id="IPR005467">
    <property type="entry name" value="His_kinase_dom"/>
</dbReference>
<dbReference type="PANTHER" id="PTHR45436">
    <property type="entry name" value="SENSOR HISTIDINE KINASE YKOH"/>
    <property type="match status" value="1"/>
</dbReference>
<feature type="transmembrane region" description="Helical" evidence="11">
    <location>
        <begin position="143"/>
        <end position="166"/>
    </location>
</feature>